<evidence type="ECO:0000313" key="12">
    <source>
        <dbReference type="Proteomes" id="UP000665020"/>
    </source>
</evidence>
<sequence>MFGHLKYFIENLSDRINDIAKIVVIGLVAVLTSIVLLQVIFRYILNIGLPWVDELSRYLNIWVAFLGASVGLKYGDHVGVSFFVNLLPEKLSEAFKLFTDIIIFIFLCVVIYYAYDYIITSRSVTPTMQISFKLPKSAIFAGTSIMVVHILNFIFNDLSLLFNNKVETKTDVRAG</sequence>
<accession>A0A8A7KCI5</accession>
<keyword evidence="2" id="KW-0813">Transport</keyword>
<organism evidence="11 12">
    <name type="scientific">Iocasia fonsfrigidae</name>
    <dbReference type="NCBI Taxonomy" id="2682810"/>
    <lineage>
        <taxon>Bacteria</taxon>
        <taxon>Bacillati</taxon>
        <taxon>Bacillota</taxon>
        <taxon>Clostridia</taxon>
        <taxon>Halanaerobiales</taxon>
        <taxon>Halanaerobiaceae</taxon>
        <taxon>Iocasia</taxon>
    </lineage>
</organism>
<gene>
    <name evidence="11" type="ORF">GM661_04575</name>
</gene>
<dbReference type="RefSeq" id="WP_230868938.1">
    <property type="nucleotide sequence ID" value="NZ_CP046640.1"/>
</dbReference>
<proteinExistence type="inferred from homology"/>
<dbReference type="Proteomes" id="UP000665020">
    <property type="component" value="Chromosome"/>
</dbReference>
<name>A0A8A7KCI5_9FIRM</name>
<evidence type="ECO:0000256" key="9">
    <source>
        <dbReference type="SAM" id="Phobius"/>
    </source>
</evidence>
<evidence type="ECO:0000256" key="4">
    <source>
        <dbReference type="ARBA" id="ARBA00022519"/>
    </source>
</evidence>
<evidence type="ECO:0000256" key="3">
    <source>
        <dbReference type="ARBA" id="ARBA00022475"/>
    </source>
</evidence>
<dbReference type="AlphaFoldDB" id="A0A8A7KCI5"/>
<dbReference type="EMBL" id="CP046640">
    <property type="protein sequence ID" value="QTL97308.1"/>
    <property type="molecule type" value="Genomic_DNA"/>
</dbReference>
<dbReference type="InterPro" id="IPR007387">
    <property type="entry name" value="TRAP_DctQ"/>
</dbReference>
<dbReference type="KEGG" id="ifn:GM661_04575"/>
<evidence type="ECO:0000256" key="2">
    <source>
        <dbReference type="ARBA" id="ARBA00022448"/>
    </source>
</evidence>
<feature type="transmembrane region" description="Helical" evidence="9">
    <location>
        <begin position="57"/>
        <end position="74"/>
    </location>
</feature>
<evidence type="ECO:0000313" key="11">
    <source>
        <dbReference type="EMBL" id="QTL97308.1"/>
    </source>
</evidence>
<evidence type="ECO:0000259" key="10">
    <source>
        <dbReference type="Pfam" id="PF04290"/>
    </source>
</evidence>
<dbReference type="InterPro" id="IPR055348">
    <property type="entry name" value="DctQ"/>
</dbReference>
<dbReference type="PANTHER" id="PTHR35011">
    <property type="entry name" value="2,3-DIKETO-L-GULONATE TRAP TRANSPORTER SMALL PERMEASE PROTEIN YIAM"/>
    <property type="match status" value="1"/>
</dbReference>
<keyword evidence="4" id="KW-0997">Cell inner membrane</keyword>
<protein>
    <submittedName>
        <fullName evidence="11">TRAP transporter small permease subunit</fullName>
    </submittedName>
</protein>
<dbReference type="PANTHER" id="PTHR35011:SF2">
    <property type="entry name" value="2,3-DIKETO-L-GULONATE TRAP TRANSPORTER SMALL PERMEASE PROTEIN YIAM"/>
    <property type="match status" value="1"/>
</dbReference>
<comment type="subcellular location">
    <subcellularLocation>
        <location evidence="1">Cell inner membrane</location>
        <topology evidence="1">Multi-pass membrane protein</topology>
    </subcellularLocation>
</comment>
<reference evidence="11" key="1">
    <citation type="submission" date="2019-12" db="EMBL/GenBank/DDBJ databases">
        <authorList>
            <person name="zhang j."/>
            <person name="sun C.M."/>
        </authorList>
    </citation>
    <scope>NUCLEOTIDE SEQUENCE</scope>
    <source>
        <strain evidence="11">NS-1</strain>
    </source>
</reference>
<comment type="similarity">
    <text evidence="8">Belongs to the TRAP transporter small permease family.</text>
</comment>
<evidence type="ECO:0000256" key="5">
    <source>
        <dbReference type="ARBA" id="ARBA00022692"/>
    </source>
</evidence>
<evidence type="ECO:0000256" key="7">
    <source>
        <dbReference type="ARBA" id="ARBA00023136"/>
    </source>
</evidence>
<feature type="transmembrane region" description="Helical" evidence="9">
    <location>
        <begin position="94"/>
        <end position="115"/>
    </location>
</feature>
<keyword evidence="5 9" id="KW-0812">Transmembrane</keyword>
<evidence type="ECO:0000256" key="1">
    <source>
        <dbReference type="ARBA" id="ARBA00004429"/>
    </source>
</evidence>
<dbReference type="GO" id="GO:0015740">
    <property type="term" value="P:C4-dicarboxylate transport"/>
    <property type="evidence" value="ECO:0007669"/>
    <property type="project" value="TreeGrafter"/>
</dbReference>
<dbReference type="Pfam" id="PF04290">
    <property type="entry name" value="DctQ"/>
    <property type="match status" value="1"/>
</dbReference>
<dbReference type="GO" id="GO:0005886">
    <property type="term" value="C:plasma membrane"/>
    <property type="evidence" value="ECO:0007669"/>
    <property type="project" value="UniProtKB-SubCell"/>
</dbReference>
<feature type="transmembrane region" description="Helical" evidence="9">
    <location>
        <begin position="136"/>
        <end position="155"/>
    </location>
</feature>
<feature type="transmembrane region" description="Helical" evidence="9">
    <location>
        <begin position="20"/>
        <end position="45"/>
    </location>
</feature>
<keyword evidence="7 9" id="KW-0472">Membrane</keyword>
<evidence type="ECO:0000256" key="8">
    <source>
        <dbReference type="ARBA" id="ARBA00038436"/>
    </source>
</evidence>
<evidence type="ECO:0000256" key="6">
    <source>
        <dbReference type="ARBA" id="ARBA00022989"/>
    </source>
</evidence>
<keyword evidence="6 9" id="KW-1133">Transmembrane helix</keyword>
<dbReference type="GO" id="GO:0022857">
    <property type="term" value="F:transmembrane transporter activity"/>
    <property type="evidence" value="ECO:0007669"/>
    <property type="project" value="TreeGrafter"/>
</dbReference>
<feature type="domain" description="Tripartite ATP-independent periplasmic transporters DctQ component" evidence="10">
    <location>
        <begin position="32"/>
        <end position="158"/>
    </location>
</feature>
<keyword evidence="3" id="KW-1003">Cell membrane</keyword>
<keyword evidence="12" id="KW-1185">Reference proteome</keyword>